<organism evidence="1 2">
    <name type="scientific">Aequorivita viscosa</name>
    <dbReference type="NCBI Taxonomy" id="797419"/>
    <lineage>
        <taxon>Bacteria</taxon>
        <taxon>Pseudomonadati</taxon>
        <taxon>Bacteroidota</taxon>
        <taxon>Flavobacteriia</taxon>
        <taxon>Flavobacteriales</taxon>
        <taxon>Flavobacteriaceae</taxon>
        <taxon>Aequorivita</taxon>
    </lineage>
</organism>
<dbReference type="AlphaFoldDB" id="A0A1M6MNF6"/>
<reference evidence="2" key="1">
    <citation type="submission" date="2016-11" db="EMBL/GenBank/DDBJ databases">
        <authorList>
            <person name="Varghese N."/>
            <person name="Submissions S."/>
        </authorList>
    </citation>
    <scope>NUCLEOTIDE SEQUENCE [LARGE SCALE GENOMIC DNA]</scope>
    <source>
        <strain evidence="2">DSM 26349</strain>
    </source>
</reference>
<gene>
    <name evidence="1" type="ORF">SAMN04487908_12831</name>
</gene>
<dbReference type="OrthoDB" id="670969at2"/>
<dbReference type="Proteomes" id="UP000184172">
    <property type="component" value="Unassembled WGS sequence"/>
</dbReference>
<evidence type="ECO:0000313" key="1">
    <source>
        <dbReference type="EMBL" id="SHJ84969.1"/>
    </source>
</evidence>
<sequence length="140" mass="16610">MKAFKIKTHRPGETYQSPHFFILNKGNNAGRPSFCAFTNSFVIFTNSTEETNQLYWICNILHCGRYFQPYLCGSVIPFIHIGEVRSILKKRIKNYEGHHWNGRFTALEKLEHLTKRLKYQQRCLNDYKIALMQSYNLDRD</sequence>
<dbReference type="RefSeq" id="WP_143036898.1">
    <property type="nucleotide sequence ID" value="NZ_FNNS01000030.1"/>
</dbReference>
<proteinExistence type="predicted"/>
<keyword evidence="2" id="KW-1185">Reference proteome</keyword>
<dbReference type="InterPro" id="IPR054223">
    <property type="entry name" value="DUF6943"/>
</dbReference>
<protein>
    <submittedName>
        <fullName evidence="1">Uncharacterized protein</fullName>
    </submittedName>
</protein>
<accession>A0A1M6MNF6</accession>
<dbReference type="Pfam" id="PF22105">
    <property type="entry name" value="DUF6943"/>
    <property type="match status" value="1"/>
</dbReference>
<name>A0A1M6MNF6_9FLAO</name>
<evidence type="ECO:0000313" key="2">
    <source>
        <dbReference type="Proteomes" id="UP000184172"/>
    </source>
</evidence>
<dbReference type="STRING" id="797419.SAMN05216556_13011"/>
<dbReference type="EMBL" id="FQYV01000028">
    <property type="protein sequence ID" value="SHJ84969.1"/>
    <property type="molecule type" value="Genomic_DNA"/>
</dbReference>